<evidence type="ECO:0000256" key="2">
    <source>
        <dbReference type="ARBA" id="ARBA00022741"/>
    </source>
</evidence>
<evidence type="ECO:0000256" key="1">
    <source>
        <dbReference type="ARBA" id="ARBA00008791"/>
    </source>
</evidence>
<dbReference type="InterPro" id="IPR014729">
    <property type="entry name" value="Rossmann-like_a/b/a_fold"/>
</dbReference>
<dbReference type="Proteomes" id="UP001326110">
    <property type="component" value="Chromosome"/>
</dbReference>
<dbReference type="CDD" id="cd00293">
    <property type="entry name" value="USP-like"/>
    <property type="match status" value="1"/>
</dbReference>
<dbReference type="PANTHER" id="PTHR46268:SF27">
    <property type="entry name" value="UNIVERSAL STRESS PROTEIN RV2623"/>
    <property type="match status" value="1"/>
</dbReference>
<gene>
    <name evidence="5" type="ORF">SR858_16630</name>
</gene>
<dbReference type="InterPro" id="IPR006016">
    <property type="entry name" value="UspA"/>
</dbReference>
<dbReference type="SUPFAM" id="SSF52402">
    <property type="entry name" value="Adenine nucleotide alpha hydrolases-like"/>
    <property type="match status" value="1"/>
</dbReference>
<feature type="domain" description="UspA" evidence="4">
    <location>
        <begin position="1"/>
        <end position="145"/>
    </location>
</feature>
<keyword evidence="6" id="KW-1185">Reference proteome</keyword>
<comment type="similarity">
    <text evidence="1">Belongs to the universal stress protein A family.</text>
</comment>
<reference evidence="5 6" key="1">
    <citation type="submission" date="2023-11" db="EMBL/GenBank/DDBJ databases">
        <title>MicrobeMod: A computational toolkit for identifying prokaryotic methylation and restriction-modification with nanopore sequencing.</title>
        <authorList>
            <person name="Crits-Christoph A."/>
            <person name="Kang S.C."/>
            <person name="Lee H."/>
            <person name="Ostrov N."/>
        </authorList>
    </citation>
    <scope>NUCLEOTIDE SEQUENCE [LARGE SCALE GENOMIC DNA]</scope>
    <source>
        <strain evidence="5 6">ATCC 25935</strain>
    </source>
</reference>
<organism evidence="5 6">
    <name type="scientific">Duganella zoogloeoides</name>
    <dbReference type="NCBI Taxonomy" id="75659"/>
    <lineage>
        <taxon>Bacteria</taxon>
        <taxon>Pseudomonadati</taxon>
        <taxon>Pseudomonadota</taxon>
        <taxon>Betaproteobacteria</taxon>
        <taxon>Burkholderiales</taxon>
        <taxon>Oxalobacteraceae</taxon>
        <taxon>Telluria group</taxon>
        <taxon>Duganella</taxon>
    </lineage>
</organism>
<evidence type="ECO:0000313" key="6">
    <source>
        <dbReference type="Proteomes" id="UP001326110"/>
    </source>
</evidence>
<sequence length="152" mass="16191">MFTHILFPTDGGAPSLEAMVPCARLALSVGARLTVLHVSAPLHFLTVRPGLLTDMAPLYSVHRHDVANACAEQVAAVARAHGVACDTLVVEHESPCQAIIEAARTQHCDLVAMASHGLGGWRAWLIGSETHKVLSHSTIPVLVLRQQDSQPA</sequence>
<keyword evidence="2" id="KW-0547">Nucleotide-binding</keyword>
<evidence type="ECO:0000259" key="4">
    <source>
        <dbReference type="Pfam" id="PF00582"/>
    </source>
</evidence>
<dbReference type="Gene3D" id="3.40.50.620">
    <property type="entry name" value="HUPs"/>
    <property type="match status" value="1"/>
</dbReference>
<dbReference type="RefSeq" id="WP_019920127.1">
    <property type="nucleotide sequence ID" value="NZ_CP140152.1"/>
</dbReference>
<proteinExistence type="inferred from homology"/>
<dbReference type="PANTHER" id="PTHR46268">
    <property type="entry name" value="STRESS RESPONSE PROTEIN NHAX"/>
    <property type="match status" value="1"/>
</dbReference>
<dbReference type="Pfam" id="PF00582">
    <property type="entry name" value="Usp"/>
    <property type="match status" value="1"/>
</dbReference>
<keyword evidence="3" id="KW-0067">ATP-binding</keyword>
<accession>A0ABZ0XSL2</accession>
<protein>
    <submittedName>
        <fullName evidence="5">Universal stress protein</fullName>
    </submittedName>
</protein>
<dbReference type="GeneID" id="43162023"/>
<name>A0ABZ0XSL2_9BURK</name>
<dbReference type="InterPro" id="IPR006015">
    <property type="entry name" value="Universal_stress_UspA"/>
</dbReference>
<dbReference type="PRINTS" id="PR01438">
    <property type="entry name" value="UNVRSLSTRESS"/>
</dbReference>
<evidence type="ECO:0000313" key="5">
    <source>
        <dbReference type="EMBL" id="WQH02698.1"/>
    </source>
</evidence>
<evidence type="ECO:0000256" key="3">
    <source>
        <dbReference type="ARBA" id="ARBA00022840"/>
    </source>
</evidence>
<dbReference type="EMBL" id="CP140152">
    <property type="protein sequence ID" value="WQH02698.1"/>
    <property type="molecule type" value="Genomic_DNA"/>
</dbReference>